<evidence type="ECO:0000256" key="1">
    <source>
        <dbReference type="SAM" id="SignalP"/>
    </source>
</evidence>
<keyword evidence="3" id="KW-1185">Reference proteome</keyword>
<keyword evidence="1" id="KW-0732">Signal</keyword>
<feature type="signal peptide" evidence="1">
    <location>
        <begin position="1"/>
        <end position="23"/>
    </location>
</feature>
<gene>
    <name evidence="2" type="ORF">NBH00_17720</name>
</gene>
<organism evidence="2 3">
    <name type="scientific">Paraconexibacter antarcticus</name>
    <dbReference type="NCBI Taxonomy" id="2949664"/>
    <lineage>
        <taxon>Bacteria</taxon>
        <taxon>Bacillati</taxon>
        <taxon>Actinomycetota</taxon>
        <taxon>Thermoleophilia</taxon>
        <taxon>Solirubrobacterales</taxon>
        <taxon>Paraconexibacteraceae</taxon>
        <taxon>Paraconexibacter</taxon>
    </lineage>
</organism>
<proteinExistence type="predicted"/>
<feature type="chain" id="PRO_5046289058" evidence="1">
    <location>
        <begin position="24"/>
        <end position="145"/>
    </location>
</feature>
<dbReference type="Proteomes" id="UP001056035">
    <property type="component" value="Chromosome"/>
</dbReference>
<sequence>MRFRLVAVVLLLASVATAGPAPADDASPALGGVPGIDLVAPRPSLRIISRDVGALARTGHLVVRVRLNERGNGAVVARLQPGNIQTTAVEHGFPEAGRMTFVLRISRRGTALLRQAPRVTVRVKLAVEDLAGNRRLRRHRAVLRR</sequence>
<name>A0ABY5DR11_9ACTN</name>
<reference evidence="2 3" key="1">
    <citation type="submission" date="2022-06" db="EMBL/GenBank/DDBJ databases">
        <title>Paraconexibacter antarcticus.</title>
        <authorList>
            <person name="Kim C.S."/>
        </authorList>
    </citation>
    <scope>NUCLEOTIDE SEQUENCE [LARGE SCALE GENOMIC DNA]</scope>
    <source>
        <strain evidence="2 3">02-257</strain>
    </source>
</reference>
<dbReference type="RefSeq" id="WP_254569925.1">
    <property type="nucleotide sequence ID" value="NZ_CP098502.1"/>
</dbReference>
<accession>A0ABY5DR11</accession>
<dbReference type="EMBL" id="CP098502">
    <property type="protein sequence ID" value="UTI63192.1"/>
    <property type="molecule type" value="Genomic_DNA"/>
</dbReference>
<protein>
    <submittedName>
        <fullName evidence="2">Uncharacterized protein</fullName>
    </submittedName>
</protein>
<evidence type="ECO:0000313" key="3">
    <source>
        <dbReference type="Proteomes" id="UP001056035"/>
    </source>
</evidence>
<evidence type="ECO:0000313" key="2">
    <source>
        <dbReference type="EMBL" id="UTI63192.1"/>
    </source>
</evidence>